<evidence type="ECO:0000313" key="7">
    <source>
        <dbReference type="EMBL" id="RLL95167.1"/>
    </source>
</evidence>
<evidence type="ECO:0000256" key="1">
    <source>
        <dbReference type="ARBA" id="ARBA00022741"/>
    </source>
</evidence>
<name>A0A229X565_9EURO</name>
<dbReference type="GO" id="GO:0000209">
    <property type="term" value="P:protein polyubiquitination"/>
    <property type="evidence" value="ECO:0007669"/>
    <property type="project" value="TreeGrafter"/>
</dbReference>
<protein>
    <recommendedName>
        <fullName evidence="9">Protein kinase domain-containing protein</fullName>
    </recommendedName>
</protein>
<feature type="domain" description="Protein kinase" evidence="5">
    <location>
        <begin position="16"/>
        <end position="272"/>
    </location>
</feature>
<dbReference type="InterPro" id="IPR000719">
    <property type="entry name" value="Prot_kinase_dom"/>
</dbReference>
<dbReference type="Proteomes" id="UP000215289">
    <property type="component" value="Unassembled WGS sequence"/>
</dbReference>
<dbReference type="InterPro" id="IPR017441">
    <property type="entry name" value="Protein_kinase_ATP_BS"/>
</dbReference>
<keyword evidence="8" id="KW-1185">Reference proteome</keyword>
<dbReference type="OrthoDB" id="539158at2759"/>
<accession>A0A229X565</accession>
<feature type="compositionally biased region" description="Polar residues" evidence="4">
    <location>
        <begin position="674"/>
        <end position="689"/>
    </location>
</feature>
<evidence type="ECO:0000259" key="5">
    <source>
        <dbReference type="PROSITE" id="PS50011"/>
    </source>
</evidence>
<dbReference type="SUPFAM" id="SSF56112">
    <property type="entry name" value="Protein kinase-like (PK-like)"/>
    <property type="match status" value="1"/>
</dbReference>
<feature type="compositionally biased region" description="Basic and acidic residues" evidence="4">
    <location>
        <begin position="1215"/>
        <end position="1233"/>
    </location>
</feature>
<evidence type="ECO:0000256" key="3">
    <source>
        <dbReference type="PROSITE-ProRule" id="PRU10141"/>
    </source>
</evidence>
<comment type="caution">
    <text evidence="7">The sequence shown here is derived from an EMBL/GenBank/DDBJ whole genome shotgun (WGS) entry which is preliminary data.</text>
</comment>
<keyword evidence="2 3" id="KW-0067">ATP-binding</keyword>
<evidence type="ECO:0008006" key="9">
    <source>
        <dbReference type="Google" id="ProtNLM"/>
    </source>
</evidence>
<dbReference type="PROSITE" id="PS50011">
    <property type="entry name" value="PROTEIN_KINASE_DOM"/>
    <property type="match status" value="1"/>
</dbReference>
<evidence type="ECO:0000256" key="4">
    <source>
        <dbReference type="SAM" id="MobiDB-lite"/>
    </source>
</evidence>
<dbReference type="GO" id="GO:0004672">
    <property type="term" value="F:protein kinase activity"/>
    <property type="evidence" value="ECO:0007669"/>
    <property type="project" value="InterPro"/>
</dbReference>
<dbReference type="PROSITE" id="PS00108">
    <property type="entry name" value="PROTEIN_KINASE_ST"/>
    <property type="match status" value="1"/>
</dbReference>
<dbReference type="EMBL" id="NIDN02000165">
    <property type="protein sequence ID" value="RLL95167.1"/>
    <property type="molecule type" value="Genomic_DNA"/>
</dbReference>
<dbReference type="STRING" id="1245748.A0A229X565"/>
<feature type="compositionally biased region" description="Acidic residues" evidence="4">
    <location>
        <begin position="1198"/>
        <end position="1214"/>
    </location>
</feature>
<feature type="region of interest" description="Disordered" evidence="4">
    <location>
        <begin position="1120"/>
        <end position="1146"/>
    </location>
</feature>
<dbReference type="GO" id="GO:0005524">
    <property type="term" value="F:ATP binding"/>
    <property type="evidence" value="ECO:0007669"/>
    <property type="project" value="UniProtKB-UniRule"/>
</dbReference>
<dbReference type="InterPro" id="IPR001810">
    <property type="entry name" value="F-box_dom"/>
</dbReference>
<feature type="domain" description="F-box" evidence="6">
    <location>
        <begin position="577"/>
        <end position="623"/>
    </location>
</feature>
<dbReference type="SMART" id="SM00256">
    <property type="entry name" value="FBOX"/>
    <property type="match status" value="1"/>
</dbReference>
<dbReference type="Gene3D" id="1.20.1280.50">
    <property type="match status" value="1"/>
</dbReference>
<dbReference type="FunFam" id="1.10.510.10:FF:000692">
    <property type="entry name" value="Serine/threonine protein kinase, variant"/>
    <property type="match status" value="1"/>
</dbReference>
<dbReference type="Gene3D" id="1.10.510.10">
    <property type="entry name" value="Transferase(Phosphotransferase) domain 1"/>
    <property type="match status" value="1"/>
</dbReference>
<dbReference type="InterPro" id="IPR008271">
    <property type="entry name" value="Ser/Thr_kinase_AS"/>
</dbReference>
<gene>
    <name evidence="7" type="ORF">CFD26_101432</name>
</gene>
<dbReference type="Pfam" id="PF12937">
    <property type="entry name" value="F-box-like"/>
    <property type="match status" value="1"/>
</dbReference>
<feature type="binding site" evidence="3">
    <location>
        <position position="46"/>
    </location>
    <ligand>
        <name>ATP</name>
        <dbReference type="ChEBI" id="CHEBI:30616"/>
    </ligand>
</feature>
<evidence type="ECO:0000259" key="6">
    <source>
        <dbReference type="PROSITE" id="PS50181"/>
    </source>
</evidence>
<evidence type="ECO:0000313" key="8">
    <source>
        <dbReference type="Proteomes" id="UP000215289"/>
    </source>
</evidence>
<evidence type="ECO:0000256" key="2">
    <source>
        <dbReference type="ARBA" id="ARBA00022840"/>
    </source>
</evidence>
<keyword evidence="1 3" id="KW-0547">Nucleotide-binding</keyword>
<dbReference type="Pfam" id="PF00069">
    <property type="entry name" value="Pkinase"/>
    <property type="match status" value="1"/>
</dbReference>
<dbReference type="PANTHER" id="PTHR13252:SF9">
    <property type="entry name" value="F-BOX ONLY PROTEIN 28"/>
    <property type="match status" value="1"/>
</dbReference>
<dbReference type="PROSITE" id="PS50181">
    <property type="entry name" value="FBOX"/>
    <property type="match status" value="1"/>
</dbReference>
<dbReference type="InterPro" id="IPR011009">
    <property type="entry name" value="Kinase-like_dom_sf"/>
</dbReference>
<organism evidence="7 8">
    <name type="scientific">Aspergillus turcosus</name>
    <dbReference type="NCBI Taxonomy" id="1245748"/>
    <lineage>
        <taxon>Eukaryota</taxon>
        <taxon>Fungi</taxon>
        <taxon>Dikarya</taxon>
        <taxon>Ascomycota</taxon>
        <taxon>Pezizomycotina</taxon>
        <taxon>Eurotiomycetes</taxon>
        <taxon>Eurotiomycetidae</taxon>
        <taxon>Eurotiales</taxon>
        <taxon>Aspergillaceae</taxon>
        <taxon>Aspergillus</taxon>
        <taxon>Aspergillus subgen. Fumigati</taxon>
    </lineage>
</organism>
<feature type="region of interest" description="Disordered" evidence="4">
    <location>
        <begin position="1191"/>
        <end position="1233"/>
    </location>
</feature>
<proteinExistence type="predicted"/>
<dbReference type="SUPFAM" id="SSF81383">
    <property type="entry name" value="F-box domain"/>
    <property type="match status" value="1"/>
</dbReference>
<reference evidence="7 8" key="1">
    <citation type="submission" date="2018-08" db="EMBL/GenBank/DDBJ databases">
        <title>Draft genome sequences of two Aspergillus turcosus clinical strains isolated from bronchoalveolar lavage fluid: one azole-susceptible and the other azole-resistant.</title>
        <authorList>
            <person name="Parent-Michaud M."/>
            <person name="Dufresne P.J."/>
            <person name="Fournier E."/>
            <person name="Martineau C."/>
            <person name="Moreira S."/>
            <person name="Perkins V."/>
            <person name="De Repentigny L."/>
            <person name="Dufresne S.F."/>
        </authorList>
    </citation>
    <scope>NUCLEOTIDE SEQUENCE [LARGE SCALE GENOMIC DNA]</scope>
    <source>
        <strain evidence="7">HMR AF 1038</strain>
    </source>
</reference>
<dbReference type="AlphaFoldDB" id="A0A229X565"/>
<dbReference type="SMART" id="SM00220">
    <property type="entry name" value="S_TKc"/>
    <property type="match status" value="1"/>
</dbReference>
<feature type="region of interest" description="Disordered" evidence="4">
    <location>
        <begin position="921"/>
        <end position="949"/>
    </location>
</feature>
<dbReference type="InterPro" id="IPR039719">
    <property type="entry name" value="FBXO28"/>
</dbReference>
<dbReference type="InterPro" id="IPR036047">
    <property type="entry name" value="F-box-like_dom_sf"/>
</dbReference>
<feature type="region of interest" description="Disordered" evidence="4">
    <location>
        <begin position="673"/>
        <end position="692"/>
    </location>
</feature>
<dbReference type="PANTHER" id="PTHR13252">
    <property type="entry name" value="F-BOX ONLY PROTEIN 28"/>
    <property type="match status" value="1"/>
</dbReference>
<sequence>MHHSQLAPLPNDLPFRIVSKTIGQGAYACIKKACPSNVDNPIFAVKFIHKEYAARHGKISPRQLQMEATTGEDSVWRWIAMELAEGGDLFDKIEADEGVGEDIAHVYFSQLVSAVGYMHSKGVSHRDIKPENMLLTADGNLKIADFGLATLFEYKGVTKLSTTFCGSPPYIAPEVISCSNRGQVKGAGYRPDLVDIWSCGIVLFVLLAGNTPWDSPTDSSYEFHEYVATNARTSDELWRKLPTATLSLLRGMLNVDPSNRFSLEDVRRHPWFTRQNRYLALDGKLRDPINLATTMFEALHIDFSQDPLSRPHRTGSFDPERMRLDDEGLETELRISSTQPEIPRGDMLVDWDTPHMAGVFPSTQPTGKPPSSDDMLMAGYLEDEPSMSQFSPHPSVPLSRTQKAQRFRDIVPARPMTRFFSTWELKILVPLVCEALHRLGVPVPSVPAVSAGDTSAMVRIITRDSRMCTLQGKVVIECISEGLFEIEFMKVKGDPLEWRRFFKKVAVLSEHPPTLVKFLEAWPLDPSTRDVSLGLLIAGKFNGSGTRSGGTTVWAVLHRAVSGFDHLPALHAVPFQILPMENLPVEILSKIIDYLTPVEQVQLQSVSRRLFALARDNTRWRLHCYEGSWAASEAARQNRSTSESLHARSTAPLGSLGQTSLLSLIQPQHRLWNGGSSNESGQNEAQNPSFAERARAAAAWDPSYEGEDVDWYSEYIARHGPMSFSWLQQPFTKKSKGERKIYREVKGMGLLRDWSSARQNRVVAPLDDGSVCIWDLNHSHSIDSQSTKGRVLGVSAPGILMADLSKRRDPASRSALEFINLGESVSVDSIRRRAYMAVGNALNEVDLETLQVISQQRYPWSIFALSQETDYSVPLTVATTLSIHIHDSRLSASEEEAAINLRCEEPVTALVPESQVYARPDSPLLQLQPNGRPPHRIRSPDPSQKGADYAPLFQPGPLSLLHPPAPHVNTILLAGRFPSILQYDRRFFPRLQNTVHSGGRLCGLASMPAPHFPVSSGSAYPQSHKVVACGEYKGRGSLELYNLTPSSLDSGDSPSEISSNMNVVYQNRQSAARSKVLSVESHGTRIVYSDAEGNIKWVERDGRVDVRRFNLNSYLQQAGGQTNRQARLGDSDAVAQGDEDEEDGASGLWRSIFRSQTDGEVARKILPTGGNLTGDELLVWTGERIGRVVLSASSGDNQGEEDDDDEMSIDGDLDDSAREERRSRRREQLRQEREYARRMRRALERQADEVRRMGSFGL</sequence>
<dbReference type="PROSITE" id="PS00107">
    <property type="entry name" value="PROTEIN_KINASE_ATP"/>
    <property type="match status" value="1"/>
</dbReference>